<sequence>MFPQMRLIPELFGTLFWQIPKNTTASKQSVIVSSAADSHRHCFQTAGSQGIRSIFSGSLT</sequence>
<name>B3PXG9_RHIE6</name>
<dbReference type="EMBL" id="CP001074">
    <property type="protein sequence ID" value="ACE89175.1"/>
    <property type="molecule type" value="Genomic_DNA"/>
</dbReference>
<gene>
    <name evidence="1" type="ordered locus">RHECIAT_CH0000179</name>
</gene>
<dbReference type="Proteomes" id="UP000008817">
    <property type="component" value="Chromosome"/>
</dbReference>
<organism evidence="1 2">
    <name type="scientific">Rhizobium etli (strain CIAT 652)</name>
    <dbReference type="NCBI Taxonomy" id="491916"/>
    <lineage>
        <taxon>Bacteria</taxon>
        <taxon>Pseudomonadati</taxon>
        <taxon>Pseudomonadota</taxon>
        <taxon>Alphaproteobacteria</taxon>
        <taxon>Hyphomicrobiales</taxon>
        <taxon>Rhizobiaceae</taxon>
        <taxon>Rhizobium/Agrobacterium group</taxon>
        <taxon>Rhizobium</taxon>
    </lineage>
</organism>
<dbReference type="AlphaFoldDB" id="B3PXG9"/>
<evidence type="ECO:0000313" key="1">
    <source>
        <dbReference type="EMBL" id="ACE89175.1"/>
    </source>
</evidence>
<reference evidence="1 2" key="1">
    <citation type="submission" date="2008-04" db="EMBL/GenBank/DDBJ databases">
        <title>Genome diversity and DNA divergence of Rhizobium etli.</title>
        <authorList>
            <person name="Gonzalez V."/>
            <person name="Acosta J.L."/>
            <person name="Santamaria R.I."/>
            <person name="Bustos P."/>
            <person name="Hernandez-Gonzalez I.L."/>
            <person name="Fernandez J.L."/>
            <person name="Diaz R."/>
            <person name="Flores M."/>
            <person name="Mora J."/>
            <person name="Palacios R."/>
            <person name="Davila G."/>
        </authorList>
    </citation>
    <scope>NUCLEOTIDE SEQUENCE [LARGE SCALE GENOMIC DNA]</scope>
    <source>
        <strain evidence="1 2">CIAT 652</strain>
    </source>
</reference>
<proteinExistence type="predicted"/>
<protein>
    <submittedName>
        <fullName evidence="1">Uncharacterized protein</fullName>
    </submittedName>
</protein>
<dbReference type="HOGENOM" id="CLU_2938489_0_0_5"/>
<dbReference type="KEGG" id="rec:RHECIAT_CH0000179"/>
<evidence type="ECO:0000313" key="2">
    <source>
        <dbReference type="Proteomes" id="UP000008817"/>
    </source>
</evidence>
<accession>B3PXG9</accession>